<comment type="caution">
    <text evidence="1">The sequence shown here is derived from an EMBL/GenBank/DDBJ whole genome shotgun (WGS) entry which is preliminary data.</text>
</comment>
<dbReference type="Proteomes" id="UP000603453">
    <property type="component" value="Unassembled WGS sequence"/>
</dbReference>
<dbReference type="AlphaFoldDB" id="A0A8H7REF0"/>
<reference evidence="1" key="1">
    <citation type="submission" date="2020-12" db="EMBL/GenBank/DDBJ databases">
        <title>Metabolic potential, ecology and presence of endohyphal bacteria is reflected in genomic diversity of Mucoromycotina.</title>
        <authorList>
            <person name="Muszewska A."/>
            <person name="Okrasinska A."/>
            <person name="Steczkiewicz K."/>
            <person name="Drgas O."/>
            <person name="Orlowska M."/>
            <person name="Perlinska-Lenart U."/>
            <person name="Aleksandrzak-Piekarczyk T."/>
            <person name="Szatraj K."/>
            <person name="Zielenkiewicz U."/>
            <person name="Pilsyk S."/>
            <person name="Malc E."/>
            <person name="Mieczkowski P."/>
            <person name="Kruszewska J.S."/>
            <person name="Biernat P."/>
            <person name="Pawlowska J."/>
        </authorList>
    </citation>
    <scope>NUCLEOTIDE SEQUENCE</scope>
    <source>
        <strain evidence="1">WA0000017839</strain>
    </source>
</reference>
<gene>
    <name evidence="1" type="ORF">INT47_011130</name>
</gene>
<evidence type="ECO:0000313" key="1">
    <source>
        <dbReference type="EMBL" id="KAG2208990.1"/>
    </source>
</evidence>
<dbReference type="EMBL" id="JAEPRD010000017">
    <property type="protein sequence ID" value="KAG2208990.1"/>
    <property type="molecule type" value="Genomic_DNA"/>
</dbReference>
<sequence length="422" mass="48595">MACPNCGECQQCINELDSSIVCGSCGTVLDDPDLVSYDDNVVHRKGRNDASIPTESLWFQRAATYYGLPAEYIEAGKNLYKKHRLELPKLAYNEISVGIICYVGRDLKPTWQYEDFIAAFPYPLHKPSVIKTFVCVSGALPSSEAKLSNQFDYATDQIYGIIKKELYPRKAPKTFTSEKIKTYCKKLLSLGEKYGLNAGKKIRPLITAVACLSALHLQTKQPIRRVRGSKRVGEIKKEYYFNWKFNRFSCFVFASPRYIQDTYNAYYQMIYQGVKRLAWIKCDNVKDSIFYLDDFLDFFLATDNQKPKMELDSILFWPSSFMKSLARSEILEGYINEAKQHITLKTNPEDPFSLVDSIITLLKAGYDEKEFIEWTPGYMRSFSNMLIFRNAYMSDIQTNRNLDNPSVNSNDMSNEEINVYLV</sequence>
<evidence type="ECO:0000313" key="2">
    <source>
        <dbReference type="Proteomes" id="UP000603453"/>
    </source>
</evidence>
<dbReference type="OrthoDB" id="2220037at2759"/>
<accession>A0A8H7REF0</accession>
<proteinExistence type="predicted"/>
<name>A0A8H7REF0_9FUNG</name>
<keyword evidence="2" id="KW-1185">Reference proteome</keyword>
<organism evidence="1 2">
    <name type="scientific">Mucor saturninus</name>
    <dbReference type="NCBI Taxonomy" id="64648"/>
    <lineage>
        <taxon>Eukaryota</taxon>
        <taxon>Fungi</taxon>
        <taxon>Fungi incertae sedis</taxon>
        <taxon>Mucoromycota</taxon>
        <taxon>Mucoromycotina</taxon>
        <taxon>Mucoromycetes</taxon>
        <taxon>Mucorales</taxon>
        <taxon>Mucorineae</taxon>
        <taxon>Mucoraceae</taxon>
        <taxon>Mucor</taxon>
    </lineage>
</organism>
<protein>
    <submittedName>
        <fullName evidence="1">Uncharacterized protein</fullName>
    </submittedName>
</protein>